<dbReference type="Proteomes" id="UP000594778">
    <property type="component" value="Chromosome"/>
</dbReference>
<sequence length="153" mass="16482">MEDRKTIKVIRLVLLGLVAAFLLFWGFVWSTFDVSGVGRYSIALRVGAPAHLRAVELVAECRDPKYRWKGRDGAGAPFSSVTYGSGVPASGIFDKYGAIFKDKSCEAASAEILHQAGAGLSMNCDNKEFLSVRVSVAENDGCRDVTVDFLGNG</sequence>
<evidence type="ECO:0000313" key="3">
    <source>
        <dbReference type="Proteomes" id="UP000594778"/>
    </source>
</evidence>
<keyword evidence="1" id="KW-1133">Transmembrane helix</keyword>
<dbReference type="RefSeq" id="WP_197953891.1">
    <property type="nucleotide sequence ID" value="NZ_CP065668.1"/>
</dbReference>
<protein>
    <recommendedName>
        <fullName evidence="4">Transmembrane protein</fullName>
    </recommendedName>
</protein>
<proteinExistence type="predicted"/>
<gene>
    <name evidence="2" type="ORF">I6G66_18250</name>
</gene>
<dbReference type="EMBL" id="CP065668">
    <property type="protein sequence ID" value="QPS06251.1"/>
    <property type="molecule type" value="Genomic_DNA"/>
</dbReference>
<accession>A0A7T2VWV2</accession>
<evidence type="ECO:0000313" key="2">
    <source>
        <dbReference type="EMBL" id="QPS06251.1"/>
    </source>
</evidence>
<feature type="transmembrane region" description="Helical" evidence="1">
    <location>
        <begin position="12"/>
        <end position="32"/>
    </location>
</feature>
<reference evidence="2 3" key="1">
    <citation type="submission" date="2020-12" db="EMBL/GenBank/DDBJ databases">
        <title>FDA dAtabase for Regulatory Grade micrObial Sequences (FDA-ARGOS): Supporting development and validation of Infectious Disease Dx tests.</title>
        <authorList>
            <person name="Sproer C."/>
            <person name="Gronow S."/>
            <person name="Severitt S."/>
            <person name="Schroder I."/>
            <person name="Tallon L."/>
            <person name="Sadzewicz L."/>
            <person name="Zhao X."/>
            <person name="Boylan J."/>
            <person name="Ott S."/>
            <person name="Bowen H."/>
            <person name="Vavikolanu K."/>
            <person name="Mehta A."/>
            <person name="Aluvathingal J."/>
            <person name="Nadendla S."/>
            <person name="Lowell S."/>
            <person name="Myers T."/>
            <person name="Yan Y."/>
            <person name="Sichtig H."/>
        </authorList>
    </citation>
    <scope>NUCLEOTIDE SEQUENCE [LARGE SCALE GENOMIC DNA]</scope>
    <source>
        <strain evidence="2 3">FDAARGOS_909</strain>
    </source>
</reference>
<keyword evidence="1" id="KW-0472">Membrane</keyword>
<organism evidence="2 3">
    <name type="scientific">Delftia acidovorans</name>
    <name type="common">Pseudomonas acidovorans</name>
    <name type="synonym">Comamonas acidovorans</name>
    <dbReference type="NCBI Taxonomy" id="80866"/>
    <lineage>
        <taxon>Bacteria</taxon>
        <taxon>Pseudomonadati</taxon>
        <taxon>Pseudomonadota</taxon>
        <taxon>Betaproteobacteria</taxon>
        <taxon>Burkholderiales</taxon>
        <taxon>Comamonadaceae</taxon>
        <taxon>Delftia</taxon>
    </lineage>
</organism>
<keyword evidence="1" id="KW-0812">Transmembrane</keyword>
<evidence type="ECO:0008006" key="4">
    <source>
        <dbReference type="Google" id="ProtNLM"/>
    </source>
</evidence>
<dbReference type="AlphaFoldDB" id="A0A7T2VWV2"/>
<name>A0A7T2VWV2_DELAC</name>
<evidence type="ECO:0000256" key="1">
    <source>
        <dbReference type="SAM" id="Phobius"/>
    </source>
</evidence>